<dbReference type="SUPFAM" id="SSF48317">
    <property type="entry name" value="Acid phosphatase/Vanadium-dependent haloperoxidase"/>
    <property type="match status" value="1"/>
</dbReference>
<evidence type="ECO:0000259" key="8">
    <source>
        <dbReference type="SMART" id="SM00014"/>
    </source>
</evidence>
<comment type="subcellular location">
    <subcellularLocation>
        <location evidence="1">Cell membrane</location>
        <topology evidence="1">Multi-pass membrane protein</topology>
    </subcellularLocation>
</comment>
<dbReference type="InterPro" id="IPR025902">
    <property type="entry name" value="LssY-like-C_dom"/>
</dbReference>
<comment type="caution">
    <text evidence="9">The sequence shown here is derived from an EMBL/GenBank/DDBJ whole genome shotgun (WGS) entry which is preliminary data.</text>
</comment>
<evidence type="ECO:0000256" key="2">
    <source>
        <dbReference type="ARBA" id="ARBA00010792"/>
    </source>
</evidence>
<dbReference type="Gene3D" id="1.20.144.10">
    <property type="entry name" value="Phosphatidic acid phosphatase type 2/haloperoxidase"/>
    <property type="match status" value="1"/>
</dbReference>
<feature type="transmembrane region" description="Helical" evidence="7">
    <location>
        <begin position="21"/>
        <end position="50"/>
    </location>
</feature>
<feature type="transmembrane region" description="Helical" evidence="7">
    <location>
        <begin position="244"/>
        <end position="266"/>
    </location>
</feature>
<keyword evidence="3" id="KW-1003">Cell membrane</keyword>
<dbReference type="Proteomes" id="UP000521199">
    <property type="component" value="Unassembled WGS sequence"/>
</dbReference>
<keyword evidence="10" id="KW-1185">Reference proteome</keyword>
<evidence type="ECO:0000256" key="7">
    <source>
        <dbReference type="SAM" id="Phobius"/>
    </source>
</evidence>
<organism evidence="9 10">
    <name type="scientific">Chiayiivirga flava</name>
    <dbReference type="NCBI Taxonomy" id="659595"/>
    <lineage>
        <taxon>Bacteria</taxon>
        <taxon>Pseudomonadati</taxon>
        <taxon>Pseudomonadota</taxon>
        <taxon>Gammaproteobacteria</taxon>
        <taxon>Lysobacterales</taxon>
        <taxon>Lysobacteraceae</taxon>
        <taxon>Chiayiivirga</taxon>
    </lineage>
</organism>
<feature type="transmembrane region" description="Helical" evidence="7">
    <location>
        <begin position="420"/>
        <end position="439"/>
    </location>
</feature>
<keyword evidence="5 7" id="KW-1133">Transmembrane helix</keyword>
<comment type="similarity">
    <text evidence="2">Belongs to the DedA family.</text>
</comment>
<dbReference type="GO" id="GO:0005886">
    <property type="term" value="C:plasma membrane"/>
    <property type="evidence" value="ECO:0007669"/>
    <property type="project" value="UniProtKB-SubCell"/>
</dbReference>
<dbReference type="EMBL" id="JACHHP010000002">
    <property type="protein sequence ID" value="MBB5207564.1"/>
    <property type="molecule type" value="Genomic_DNA"/>
</dbReference>
<proteinExistence type="inferred from homology"/>
<dbReference type="PANTHER" id="PTHR30353:SF15">
    <property type="entry name" value="INNER MEMBRANE PROTEIN YABI"/>
    <property type="match status" value="1"/>
</dbReference>
<feature type="transmembrane region" description="Helical" evidence="7">
    <location>
        <begin position="293"/>
        <end position="319"/>
    </location>
</feature>
<name>A0A7W8FZU0_9GAMM</name>
<dbReference type="Pfam" id="PF01569">
    <property type="entry name" value="PAP2"/>
    <property type="match status" value="1"/>
</dbReference>
<dbReference type="AlphaFoldDB" id="A0A7W8FZU0"/>
<evidence type="ECO:0000256" key="3">
    <source>
        <dbReference type="ARBA" id="ARBA00022475"/>
    </source>
</evidence>
<dbReference type="InterPro" id="IPR032818">
    <property type="entry name" value="DedA-like"/>
</dbReference>
<gene>
    <name evidence="9" type="ORF">HNQ52_001093</name>
</gene>
<feature type="transmembrane region" description="Helical" evidence="7">
    <location>
        <begin position="326"/>
        <end position="347"/>
    </location>
</feature>
<feature type="transmembrane region" description="Helical" evidence="7">
    <location>
        <begin position="359"/>
        <end position="383"/>
    </location>
</feature>
<dbReference type="Pfam" id="PF14067">
    <property type="entry name" value="LssY_C"/>
    <property type="match status" value="1"/>
</dbReference>
<dbReference type="InterPro" id="IPR036938">
    <property type="entry name" value="PAP2/HPO_sf"/>
</dbReference>
<evidence type="ECO:0000313" key="9">
    <source>
        <dbReference type="EMBL" id="MBB5207564.1"/>
    </source>
</evidence>
<feature type="transmembrane region" description="Helical" evidence="7">
    <location>
        <begin position="395"/>
        <end position="414"/>
    </location>
</feature>
<feature type="domain" description="Phosphatidic acid phosphatase type 2/haloperoxidase" evidence="8">
    <location>
        <begin position="325"/>
        <end position="435"/>
    </location>
</feature>
<dbReference type="CDD" id="cd03392">
    <property type="entry name" value="PAP2_like_2"/>
    <property type="match status" value="1"/>
</dbReference>
<dbReference type="InterPro" id="IPR032816">
    <property type="entry name" value="VTT_dom"/>
</dbReference>
<feature type="transmembrane region" description="Helical" evidence="7">
    <location>
        <begin position="62"/>
        <end position="81"/>
    </location>
</feature>
<feature type="transmembrane region" description="Helical" evidence="7">
    <location>
        <begin position="172"/>
        <end position="198"/>
    </location>
</feature>
<dbReference type="InterPro" id="IPR000326">
    <property type="entry name" value="PAP2/HPO"/>
</dbReference>
<evidence type="ECO:0000313" key="10">
    <source>
        <dbReference type="Proteomes" id="UP000521199"/>
    </source>
</evidence>
<evidence type="ECO:0000256" key="6">
    <source>
        <dbReference type="ARBA" id="ARBA00023136"/>
    </source>
</evidence>
<accession>A0A7W8FZU0</accession>
<dbReference type="PANTHER" id="PTHR30353">
    <property type="entry name" value="INNER MEMBRANE PROTEIN DEDA-RELATED"/>
    <property type="match status" value="1"/>
</dbReference>
<dbReference type="Pfam" id="PF09335">
    <property type="entry name" value="VTT_dom"/>
    <property type="match status" value="1"/>
</dbReference>
<evidence type="ECO:0000256" key="4">
    <source>
        <dbReference type="ARBA" id="ARBA00022692"/>
    </source>
</evidence>
<dbReference type="RefSeq" id="WP_183960108.1">
    <property type="nucleotide sequence ID" value="NZ_JACHHP010000002.1"/>
</dbReference>
<protein>
    <submittedName>
        <fullName evidence="9">Membrane protein DedA with SNARE-associated domain/membrane-associated phospholipid phosphatase</fullName>
    </submittedName>
</protein>
<dbReference type="SMART" id="SM00014">
    <property type="entry name" value="acidPPc"/>
    <property type="match status" value="1"/>
</dbReference>
<evidence type="ECO:0000256" key="1">
    <source>
        <dbReference type="ARBA" id="ARBA00004651"/>
    </source>
</evidence>
<feature type="transmembrane region" description="Helical" evidence="7">
    <location>
        <begin position="446"/>
        <end position="467"/>
    </location>
</feature>
<keyword evidence="4 7" id="KW-0812">Transmembrane</keyword>
<feature type="transmembrane region" description="Helical" evidence="7">
    <location>
        <begin position="144"/>
        <end position="166"/>
    </location>
</feature>
<reference evidence="9 10" key="1">
    <citation type="submission" date="2020-08" db="EMBL/GenBank/DDBJ databases">
        <title>Genomic Encyclopedia of Type Strains, Phase IV (KMG-IV): sequencing the most valuable type-strain genomes for metagenomic binning, comparative biology and taxonomic classification.</title>
        <authorList>
            <person name="Goeker M."/>
        </authorList>
    </citation>
    <scope>NUCLEOTIDE SEQUENCE [LARGE SCALE GENOMIC DNA]</scope>
    <source>
        <strain evidence="9 10">DSM 24163</strain>
    </source>
</reference>
<sequence length="670" mass="73568">MDSSTLDALVAWIGQHPIAAGLVIFLVVFCDAVVILGVVVPAVPIIFAVGTLVGLGIVDGPYAIVCAALGAFCGDGISYVIGHRYGDRLKRVWPFSRHPDWLQQGEVFFRRHGLKGIFIARYVGAVRPFVPAIAGMLRMPARQYVPASLAAGVSWAIVFLVPGWIFGASIDLFSAIAGRLALVLGLLLASLALIYFTVDQIYRWFAPRTTLMLERALAWSHRHPVLGRFSGALIDPNRRESASLLLLAIALIFAGWAFFSLLLMLAGSGDPLGVDLAVHHGLFGLRTPLADHLMAMLAALGDWQVLAPAALLVFGWLVWRRRHTAAWHWLAAIAFGLALVSTLGFLLDMPKPPTNTAVAGFSFPSGPVTMATVVYGFFAVLVARELPGRRRAWPYALAGLLVTMIGFSRLYLGAHWLSDVLGGVLLGLLWIAALGIAYRRRVTRSFWVRPISLLFFGAVAVIGVWHGNRSAEATLQRFDPPQLRDPVATADWWNRDWQRLPVRRNEFRNERAWPLNVQYAGSLKSLQRRLERAHWETAPPASWQGLLRTLDKSATPQTLPVLPASHNGHGDALLMTHAGPTPDTLLVLHLWPAPLRLEPSQAPVWQGTVATLRFEEQLRVFNLWRLQPDTGDALATLARGVPGLQQRRVERAGDDGAVLLLHQGKPPRAD</sequence>
<keyword evidence="6 7" id="KW-0472">Membrane</keyword>
<evidence type="ECO:0000256" key="5">
    <source>
        <dbReference type="ARBA" id="ARBA00022989"/>
    </source>
</evidence>